<feature type="region of interest" description="Disordered" evidence="1">
    <location>
        <begin position="1"/>
        <end position="43"/>
    </location>
</feature>
<sequence length="92" mass="9412">MVGVAIHGGTAVRAPPPAPATARGREGEAGGAGDWGEEERELADGMASLSAGAAARLAVFRTVGLRARWLLPAGHGAREKVPAREGRQLAMM</sequence>
<dbReference type="AlphaFoldDB" id="A0A2T8KRI0"/>
<evidence type="ECO:0000256" key="1">
    <source>
        <dbReference type="SAM" id="MobiDB-lite"/>
    </source>
</evidence>
<dbReference type="EMBL" id="CM008047">
    <property type="protein sequence ID" value="PVH64766.1"/>
    <property type="molecule type" value="Genomic_DNA"/>
</dbReference>
<dbReference type="Proteomes" id="UP000243499">
    <property type="component" value="Chromosome 2"/>
</dbReference>
<protein>
    <submittedName>
        <fullName evidence="2">Uncharacterized protein</fullName>
    </submittedName>
</protein>
<proteinExistence type="predicted"/>
<reference evidence="2" key="1">
    <citation type="submission" date="2018-04" db="EMBL/GenBank/DDBJ databases">
        <title>WGS assembly of Panicum hallii.</title>
        <authorList>
            <person name="Lovell J."/>
            <person name="Jenkins J."/>
            <person name="Lowry D."/>
            <person name="Mamidi S."/>
            <person name="Sreedasyam A."/>
            <person name="Weng X."/>
            <person name="Barry K."/>
            <person name="Bonette J."/>
            <person name="Campitelli B."/>
            <person name="Daum C."/>
            <person name="Gordon S."/>
            <person name="Gould B."/>
            <person name="Lipzen A."/>
            <person name="Macqueen A."/>
            <person name="Palacio-Mejia J."/>
            <person name="Plott C."/>
            <person name="Shakirov E."/>
            <person name="Shu S."/>
            <person name="Yoshinaga Y."/>
            <person name="Zane M."/>
            <person name="Rokhsar D."/>
            <person name="Grimwood J."/>
            <person name="Schmutz J."/>
            <person name="Juenger T."/>
        </authorList>
    </citation>
    <scope>NUCLEOTIDE SEQUENCE [LARGE SCALE GENOMIC DNA]</scope>
    <source>
        <strain evidence="2">FIL2</strain>
    </source>
</reference>
<accession>A0A2T8KRI0</accession>
<evidence type="ECO:0000313" key="2">
    <source>
        <dbReference type="EMBL" id="PVH64766.1"/>
    </source>
</evidence>
<name>A0A2T8KRI0_9POAL</name>
<dbReference type="Gramene" id="PVH64766">
    <property type="protein sequence ID" value="PVH64766"/>
    <property type="gene ID" value="PAHAL_2G355900"/>
</dbReference>
<organism evidence="2">
    <name type="scientific">Panicum hallii</name>
    <dbReference type="NCBI Taxonomy" id="206008"/>
    <lineage>
        <taxon>Eukaryota</taxon>
        <taxon>Viridiplantae</taxon>
        <taxon>Streptophyta</taxon>
        <taxon>Embryophyta</taxon>
        <taxon>Tracheophyta</taxon>
        <taxon>Spermatophyta</taxon>
        <taxon>Magnoliopsida</taxon>
        <taxon>Liliopsida</taxon>
        <taxon>Poales</taxon>
        <taxon>Poaceae</taxon>
        <taxon>PACMAD clade</taxon>
        <taxon>Panicoideae</taxon>
        <taxon>Panicodae</taxon>
        <taxon>Paniceae</taxon>
        <taxon>Panicinae</taxon>
        <taxon>Panicum</taxon>
        <taxon>Panicum sect. Panicum</taxon>
    </lineage>
</organism>
<gene>
    <name evidence="2" type="ORF">PAHAL_2G355900</name>
</gene>